<dbReference type="InterPro" id="IPR050267">
    <property type="entry name" value="Anti-sigma-factor_SerPK"/>
</dbReference>
<dbReference type="InterPro" id="IPR036890">
    <property type="entry name" value="HATPase_C_sf"/>
</dbReference>
<dbReference type="Gene3D" id="3.30.565.10">
    <property type="entry name" value="Histidine kinase-like ATPase, C-terminal domain"/>
    <property type="match status" value="1"/>
</dbReference>
<dbReference type="KEGG" id="snw:BBN63_25595"/>
<dbReference type="EMBL" id="CP018047">
    <property type="protein sequence ID" value="AQU71233.1"/>
    <property type="molecule type" value="Genomic_DNA"/>
</dbReference>
<keyword evidence="1" id="KW-0808">Transferase</keyword>
<dbReference type="Pfam" id="PF13581">
    <property type="entry name" value="HATPase_c_2"/>
    <property type="match status" value="1"/>
</dbReference>
<evidence type="ECO:0000313" key="3">
    <source>
        <dbReference type="EMBL" id="AQU71233.1"/>
    </source>
</evidence>
<dbReference type="Proteomes" id="UP000189677">
    <property type="component" value="Chromosome"/>
</dbReference>
<dbReference type="PANTHER" id="PTHR35526">
    <property type="entry name" value="ANTI-SIGMA-F FACTOR RSBW-RELATED"/>
    <property type="match status" value="1"/>
</dbReference>
<gene>
    <name evidence="3" type="ORF">BBN63_25595</name>
</gene>
<reference evidence="3 4" key="1">
    <citation type="submission" date="2016-11" db="EMBL/GenBank/DDBJ databases">
        <title>Complete genome sequence of Streptomyces niveus SCSIO 3406.</title>
        <authorList>
            <person name="Zhu Q."/>
            <person name="Cheng W."/>
            <person name="Song Y."/>
            <person name="Li Q."/>
            <person name="Ju J."/>
        </authorList>
    </citation>
    <scope>NUCLEOTIDE SEQUENCE [LARGE SCALE GENOMIC DNA]</scope>
    <source>
        <strain evidence="3 4">SCSIO 3406</strain>
    </source>
</reference>
<dbReference type="InterPro" id="IPR003594">
    <property type="entry name" value="HATPase_dom"/>
</dbReference>
<evidence type="ECO:0000313" key="4">
    <source>
        <dbReference type="Proteomes" id="UP000189677"/>
    </source>
</evidence>
<feature type="domain" description="Histidine kinase/HSP90-like ATPase" evidence="2">
    <location>
        <begin position="49"/>
        <end position="155"/>
    </location>
</feature>
<organism evidence="3 4">
    <name type="scientific">Streptomyces niveus</name>
    <name type="common">Streptomyces spheroides</name>
    <dbReference type="NCBI Taxonomy" id="193462"/>
    <lineage>
        <taxon>Bacteria</taxon>
        <taxon>Bacillati</taxon>
        <taxon>Actinomycetota</taxon>
        <taxon>Actinomycetes</taxon>
        <taxon>Kitasatosporales</taxon>
        <taxon>Streptomycetaceae</taxon>
        <taxon>Streptomyces</taxon>
    </lineage>
</organism>
<name>A0A1U9R4Q7_STRNV</name>
<keyword evidence="1" id="KW-0418">Kinase</keyword>
<protein>
    <recommendedName>
        <fullName evidence="2">Histidine kinase/HSP90-like ATPase domain-containing protein</fullName>
    </recommendedName>
</protein>
<sequence>MSMHPTPLAHRTPALLSRRLPDRLDTIRAGGETATWRRPMRNAHAEMSFDADPRRVETARRVTAAVLGRAGIRDRDVVATVQLLVSEIVTNAIVHGNANSVSFRVACDTAGEVLIEVDDHSSGAPEVREAGPDDEGGRGMQLVTFLARDWGRKGTCTWCTFAVGSG</sequence>
<evidence type="ECO:0000259" key="2">
    <source>
        <dbReference type="Pfam" id="PF13581"/>
    </source>
</evidence>
<evidence type="ECO:0000256" key="1">
    <source>
        <dbReference type="ARBA" id="ARBA00022527"/>
    </source>
</evidence>
<accession>A0A1U9R4Q7</accession>
<dbReference type="PANTHER" id="PTHR35526:SF3">
    <property type="entry name" value="ANTI-SIGMA-F FACTOR RSBW"/>
    <property type="match status" value="1"/>
</dbReference>
<dbReference type="CDD" id="cd16936">
    <property type="entry name" value="HATPase_RsbW-like"/>
    <property type="match status" value="1"/>
</dbReference>
<dbReference type="AlphaFoldDB" id="A0A1U9R4Q7"/>
<keyword evidence="1" id="KW-0723">Serine/threonine-protein kinase</keyword>
<keyword evidence="4" id="KW-1185">Reference proteome</keyword>
<proteinExistence type="predicted"/>
<dbReference type="SUPFAM" id="SSF55874">
    <property type="entry name" value="ATPase domain of HSP90 chaperone/DNA topoisomerase II/histidine kinase"/>
    <property type="match status" value="1"/>
</dbReference>
<dbReference type="GO" id="GO:0004674">
    <property type="term" value="F:protein serine/threonine kinase activity"/>
    <property type="evidence" value="ECO:0007669"/>
    <property type="project" value="UniProtKB-KW"/>
</dbReference>